<accession>A0A1I5Z061</accession>
<protein>
    <recommendedName>
        <fullName evidence="3">Por secretion system C-terminal sorting domain-containing protein</fullName>
    </recommendedName>
</protein>
<dbReference type="STRING" id="1227077.SAMN04515668_2583"/>
<evidence type="ECO:0008006" key="3">
    <source>
        <dbReference type="Google" id="ProtNLM"/>
    </source>
</evidence>
<dbReference type="EMBL" id="FOXS01000003">
    <property type="protein sequence ID" value="SFQ49893.1"/>
    <property type="molecule type" value="Genomic_DNA"/>
</dbReference>
<proteinExistence type="predicted"/>
<dbReference type="AlphaFoldDB" id="A0A1I5Z061"/>
<gene>
    <name evidence="1" type="ORF">SAMN04515668_2583</name>
</gene>
<evidence type="ECO:0000313" key="1">
    <source>
        <dbReference type="EMBL" id="SFQ49893.1"/>
    </source>
</evidence>
<organism evidence="1 2">
    <name type="scientific">Hymenobacter arizonensis</name>
    <name type="common">Siccationidurans arizonensis</name>
    <dbReference type="NCBI Taxonomy" id="1227077"/>
    <lineage>
        <taxon>Bacteria</taxon>
        <taxon>Pseudomonadati</taxon>
        <taxon>Bacteroidota</taxon>
        <taxon>Cytophagia</taxon>
        <taxon>Cytophagales</taxon>
        <taxon>Hymenobacteraceae</taxon>
        <taxon>Hymenobacter</taxon>
    </lineage>
</organism>
<reference evidence="2" key="1">
    <citation type="submission" date="2016-10" db="EMBL/GenBank/DDBJ databases">
        <authorList>
            <person name="Varghese N."/>
            <person name="Submissions S."/>
        </authorList>
    </citation>
    <scope>NUCLEOTIDE SEQUENCE [LARGE SCALE GENOMIC DNA]</scope>
    <source>
        <strain evidence="2">OR362-8,ATCC BAA-1266,JCM 13504</strain>
    </source>
</reference>
<keyword evidence="2" id="KW-1185">Reference proteome</keyword>
<dbReference type="RefSeq" id="WP_143080187.1">
    <property type="nucleotide sequence ID" value="NZ_FOXS01000003.1"/>
</dbReference>
<evidence type="ECO:0000313" key="2">
    <source>
        <dbReference type="Proteomes" id="UP000199029"/>
    </source>
</evidence>
<dbReference type="Proteomes" id="UP000199029">
    <property type="component" value="Unassembled WGS sequence"/>
</dbReference>
<name>A0A1I5Z061_HYMAR</name>
<sequence length="599" mass="61125">MSLPLFAWLGTFSGSTRGFTLVWVFLLLLVGSGARAQAPSWQNAIAISERASGTNSSSVYASAAAANGDVYVAGSFDGTVHLGAFTLTSGSGRALYLAKWSPATGSFVWVEQGADGGNASITALAVNGSNVYLTGYFSRDSLRFGSTRILNSTPASFTADIFVAKLTDAGSTASFSWVRQAGGAGDDIPSAIAASGSSVYITGGFEGPRSTFGSTVLTNRAAFGGQNVFVAKLTDAGPSADFTWAVQAGGTFNDGGRALTVSGNSVYLTGNLSSQPATFGSLMVSKQSSTYDVFVAKLTDAGASAEFAWVQQAGAGPGAGTYVRSLAVSGLNVYIAGIFSGPTATFGSTTLANASPTITNADIFVAKLTDTGIAGFFMWAERAGGFNSEAVVGLAADGPSLYLAGNIYSQTSQFGSHTLGNFSGSNASGDAFVAKMTDAGSSVSFNWAQSAGGFGRDEATTMALSGRTVYLGGWVETPAYFSNNAFTYPSNSIVPFLVSLTDQAVLSTTSSELLAAPTVTVFPNPAHASATVVVPAFHGASPGRVTLVDALGRVVRDQVLTPATSGARCELSLLGLAPGLYRVHVLAGAQRTTRLLAVE</sequence>
<dbReference type="OrthoDB" id="870410at2"/>